<dbReference type="PANTHER" id="PTHR13318">
    <property type="entry name" value="PARTNER OF PAIRED, ISOFORM B-RELATED"/>
    <property type="match status" value="1"/>
</dbReference>
<evidence type="ECO:0000256" key="1">
    <source>
        <dbReference type="SAM" id="Coils"/>
    </source>
</evidence>
<sequence length="580" mass="63876">MEMTDVSEDLAALRREVSALREVVSALREEMSALRGVVAPLREKVTILNEVVAKDNKETKKLKGEYAALHDAMVRLEQAVVEERTTRQTVVEDLRQEVRRRAAPSGRPQGKITKAFHDVTVQTEPQPPADSDTTVLREALRTVTTFDAPSALGEDQLTALLQSLPRLEELTVRVPSFGTGRWLRLLPTSLRTLYVAGPEVTKPRWPGWYGNGLSVSLQGVAADTISHLATELGSRITLLVTDAQITTIPSQLRGAIIRVEPDTVILPAGVGDSELTELRSSRETVKRLSVSAADLPRLREQLPEGLRRLNIRVPKVTEPRWPEWYEDDGLSVSLQGVAADTISHLADLGRTVKRLEIYDCPDLTAVSLEPLTRCPELRYLSVTAADLPRLRGQLPEGLRLLNVRGPEVTEPRWPERSPWGGLSVSLQGVTADTISHLADLGRTVTVREIYDCPDLTAGSLEPLTRCPELERLSLSGGVPDTGSLEPLTRCPKLESLTLSGGVPDTVSLEPLTRLVKSCRNLDHLCLHCTADTGRAVLTALKEADLRYSDGRPRTIGLWVPEELCRQLESQEGDGVKVWKC</sequence>
<feature type="coiled-coil region" evidence="1">
    <location>
        <begin position="3"/>
        <end position="30"/>
    </location>
</feature>
<dbReference type="GO" id="GO:0019005">
    <property type="term" value="C:SCF ubiquitin ligase complex"/>
    <property type="evidence" value="ECO:0007669"/>
    <property type="project" value="TreeGrafter"/>
</dbReference>
<gene>
    <name evidence="2" type="ORF">FJT64_000936</name>
</gene>
<dbReference type="EMBL" id="VIIS01001753">
    <property type="protein sequence ID" value="KAF0293359.1"/>
    <property type="molecule type" value="Genomic_DNA"/>
</dbReference>
<dbReference type="Proteomes" id="UP000440578">
    <property type="component" value="Unassembled WGS sequence"/>
</dbReference>
<accession>A0A6A4VJX7</accession>
<dbReference type="AlphaFoldDB" id="A0A6A4VJX7"/>
<dbReference type="SUPFAM" id="SSF52047">
    <property type="entry name" value="RNI-like"/>
    <property type="match status" value="1"/>
</dbReference>
<dbReference type="GO" id="GO:0031146">
    <property type="term" value="P:SCF-dependent proteasomal ubiquitin-dependent protein catabolic process"/>
    <property type="evidence" value="ECO:0007669"/>
    <property type="project" value="TreeGrafter"/>
</dbReference>
<organism evidence="2 3">
    <name type="scientific">Amphibalanus amphitrite</name>
    <name type="common">Striped barnacle</name>
    <name type="synonym">Balanus amphitrite</name>
    <dbReference type="NCBI Taxonomy" id="1232801"/>
    <lineage>
        <taxon>Eukaryota</taxon>
        <taxon>Metazoa</taxon>
        <taxon>Ecdysozoa</taxon>
        <taxon>Arthropoda</taxon>
        <taxon>Crustacea</taxon>
        <taxon>Multicrustacea</taxon>
        <taxon>Cirripedia</taxon>
        <taxon>Thoracica</taxon>
        <taxon>Thoracicalcarea</taxon>
        <taxon>Balanomorpha</taxon>
        <taxon>Balanoidea</taxon>
        <taxon>Balanidae</taxon>
        <taxon>Amphibalaninae</taxon>
        <taxon>Amphibalanus</taxon>
    </lineage>
</organism>
<name>A0A6A4VJX7_AMPAM</name>
<dbReference type="Gene3D" id="3.80.10.10">
    <property type="entry name" value="Ribonuclease Inhibitor"/>
    <property type="match status" value="2"/>
</dbReference>
<evidence type="ECO:0000313" key="2">
    <source>
        <dbReference type="EMBL" id="KAF0293359.1"/>
    </source>
</evidence>
<reference evidence="2 3" key="1">
    <citation type="submission" date="2019-07" db="EMBL/GenBank/DDBJ databases">
        <title>Draft genome assembly of a fouling barnacle, Amphibalanus amphitrite (Darwin, 1854): The first reference genome for Thecostraca.</title>
        <authorList>
            <person name="Kim W."/>
        </authorList>
    </citation>
    <scope>NUCLEOTIDE SEQUENCE [LARGE SCALE GENOMIC DNA]</scope>
    <source>
        <strain evidence="2">SNU_AA5</strain>
        <tissue evidence="2">Soma without cirri and trophi</tissue>
    </source>
</reference>
<comment type="caution">
    <text evidence="2">The sequence shown here is derived from an EMBL/GenBank/DDBJ whole genome shotgun (WGS) entry which is preliminary data.</text>
</comment>
<keyword evidence="3" id="KW-1185">Reference proteome</keyword>
<evidence type="ECO:0000313" key="3">
    <source>
        <dbReference type="Proteomes" id="UP000440578"/>
    </source>
</evidence>
<keyword evidence="1" id="KW-0175">Coiled coil</keyword>
<protein>
    <submittedName>
        <fullName evidence="2">Uncharacterized protein</fullName>
    </submittedName>
</protein>
<dbReference type="InterPro" id="IPR032675">
    <property type="entry name" value="LRR_dom_sf"/>
</dbReference>
<dbReference type="OrthoDB" id="6405456at2759"/>
<dbReference type="PANTHER" id="PTHR13318:SF95">
    <property type="entry name" value="F-BOX PROTEIN YLR352W"/>
    <property type="match status" value="1"/>
</dbReference>
<proteinExistence type="predicted"/>